<protein>
    <submittedName>
        <fullName evidence="1">Uncharacterized protein</fullName>
    </submittedName>
</protein>
<dbReference type="AlphaFoldDB" id="N2AGG0"/>
<dbReference type="OrthoDB" id="2623765at2"/>
<evidence type="ECO:0000313" key="2">
    <source>
        <dbReference type="Proteomes" id="UP000012589"/>
    </source>
</evidence>
<organism evidence="1 2">
    <name type="scientific">Eubacterium plexicaudatum ASF492</name>
    <dbReference type="NCBI Taxonomy" id="1235802"/>
    <lineage>
        <taxon>Bacteria</taxon>
        <taxon>Bacillati</taxon>
        <taxon>Bacillota</taxon>
        <taxon>Clostridia</taxon>
        <taxon>Eubacteriales</taxon>
        <taxon>Eubacteriaceae</taxon>
        <taxon>Eubacterium</taxon>
    </lineage>
</organism>
<proteinExistence type="predicted"/>
<dbReference type="HOGENOM" id="CLU_2716413_0_0_9"/>
<keyword evidence="2" id="KW-1185">Reference proteome</keyword>
<evidence type="ECO:0000313" key="1">
    <source>
        <dbReference type="EMBL" id="EMZ23454.1"/>
    </source>
</evidence>
<sequence>MWGNSQSGYDGHEYTVQLIGLYSRNLKFAVGGKQSGTISGLTEGGSYKVTIVNNDYMNDTLYLVGSGTIINL</sequence>
<dbReference type="EMBL" id="AQFT01000107">
    <property type="protein sequence ID" value="EMZ23454.1"/>
    <property type="molecule type" value="Genomic_DNA"/>
</dbReference>
<accession>N2AGG0</accession>
<dbReference type="Proteomes" id="UP000012589">
    <property type="component" value="Unassembled WGS sequence"/>
</dbReference>
<name>N2AGG0_9FIRM</name>
<gene>
    <name evidence="1" type="ORF">C823_03626</name>
</gene>
<comment type="caution">
    <text evidence="1">The sequence shown here is derived from an EMBL/GenBank/DDBJ whole genome shotgun (WGS) entry which is preliminary data.</text>
</comment>
<reference evidence="1 2" key="1">
    <citation type="journal article" date="2014" name="Genome Announc.">
        <title>Draft genome sequences of the altered schaedler flora, a defined bacterial community from gnotobiotic mice.</title>
        <authorList>
            <person name="Wannemuehler M.J."/>
            <person name="Overstreet A.M."/>
            <person name="Ward D.V."/>
            <person name="Phillips G.J."/>
        </authorList>
    </citation>
    <scope>NUCLEOTIDE SEQUENCE [LARGE SCALE GENOMIC DNA]</scope>
    <source>
        <strain evidence="1 2">ASF492</strain>
    </source>
</reference>